<accession>A0A8H3VBA5</accession>
<keyword evidence="5" id="KW-1185">Reference proteome</keyword>
<keyword evidence="1" id="KW-0732">Signal</keyword>
<evidence type="ECO:0000313" key="4">
    <source>
        <dbReference type="Proteomes" id="UP000447873"/>
    </source>
</evidence>
<comment type="caution">
    <text evidence="3">The sequence shown here is derived from an EMBL/GenBank/DDBJ whole genome shotgun (WGS) entry which is preliminary data.</text>
</comment>
<dbReference type="Proteomes" id="UP000490939">
    <property type="component" value="Unassembled WGS sequence"/>
</dbReference>
<name>A0A8H3VBA5_VENIN</name>
<gene>
    <name evidence="3" type="ORF">EG327_005276</name>
    <name evidence="2" type="ORF">EG328_010769</name>
</gene>
<evidence type="ECO:0000313" key="5">
    <source>
        <dbReference type="Proteomes" id="UP000490939"/>
    </source>
</evidence>
<proteinExistence type="predicted"/>
<dbReference type="EMBL" id="WNWR01000305">
    <property type="protein sequence ID" value="KAE9983973.1"/>
    <property type="molecule type" value="Genomic_DNA"/>
</dbReference>
<evidence type="ECO:0000313" key="2">
    <source>
        <dbReference type="EMBL" id="KAE9982638.1"/>
    </source>
</evidence>
<protein>
    <submittedName>
        <fullName evidence="3">Uncharacterized protein</fullName>
    </submittedName>
</protein>
<feature type="chain" id="PRO_5044690834" evidence="1">
    <location>
        <begin position="18"/>
        <end position="245"/>
    </location>
</feature>
<dbReference type="EMBL" id="WNWS01000073">
    <property type="protein sequence ID" value="KAE9982638.1"/>
    <property type="molecule type" value="Genomic_DNA"/>
</dbReference>
<dbReference type="Proteomes" id="UP000447873">
    <property type="component" value="Unassembled WGS sequence"/>
</dbReference>
<evidence type="ECO:0000256" key="1">
    <source>
        <dbReference type="SAM" id="SignalP"/>
    </source>
</evidence>
<evidence type="ECO:0000313" key="3">
    <source>
        <dbReference type="EMBL" id="KAE9983973.1"/>
    </source>
</evidence>
<organism evidence="3 5">
    <name type="scientific">Venturia inaequalis</name>
    <name type="common">Apple scab fungus</name>
    <dbReference type="NCBI Taxonomy" id="5025"/>
    <lineage>
        <taxon>Eukaryota</taxon>
        <taxon>Fungi</taxon>
        <taxon>Dikarya</taxon>
        <taxon>Ascomycota</taxon>
        <taxon>Pezizomycotina</taxon>
        <taxon>Dothideomycetes</taxon>
        <taxon>Pleosporomycetidae</taxon>
        <taxon>Venturiales</taxon>
        <taxon>Venturiaceae</taxon>
        <taxon>Venturia</taxon>
    </lineage>
</organism>
<feature type="signal peptide" evidence="1">
    <location>
        <begin position="1"/>
        <end position="17"/>
    </location>
</feature>
<dbReference type="AlphaFoldDB" id="A0A8H3VBA5"/>
<reference evidence="3 5" key="1">
    <citation type="submission" date="2019-07" db="EMBL/GenBank/DDBJ databases">
        <title>Venturia inaequalis Genome Resource.</title>
        <authorList>
            <person name="Lichtner F.J."/>
        </authorList>
    </citation>
    <scope>NUCLEOTIDE SEQUENCE [LARGE SCALE GENOMIC DNA]</scope>
    <source>
        <strain evidence="2 4">120213</strain>
        <strain evidence="3 5">DMI_063113</strain>
    </source>
</reference>
<sequence>MKIYIATFFLILPFSHGFEFASAKLSNLCGRLLNEGYGFGRVTAITRSATCNNERQMHVLCQYTHPTTSFTSRDYDCVDNESCLPHEAGGSPLPDAGCIELHSPSGVKGSGDTDNAACSSGIKIGADPIYIISSISADNPALFKGITHCLIKKSGTSRATDMIYSRDPCPQQSTFLKLAARTTYQACITTAVALAKTSVGFTWHIRSPGRTARRGLEQLGKPLSEMFTIVGNNTANDALRVVIEE</sequence>